<evidence type="ECO:0000256" key="5">
    <source>
        <dbReference type="ARBA" id="ARBA00022692"/>
    </source>
</evidence>
<evidence type="ECO:0000256" key="2">
    <source>
        <dbReference type="ARBA" id="ARBA00022448"/>
    </source>
</evidence>
<evidence type="ECO:0000256" key="1">
    <source>
        <dbReference type="ARBA" id="ARBA00004651"/>
    </source>
</evidence>
<dbReference type="eggNOG" id="COG1172">
    <property type="taxonomic scope" value="Bacteria"/>
</dbReference>
<feature type="transmembrane region" description="Helical" evidence="8">
    <location>
        <begin position="164"/>
        <end position="185"/>
    </location>
</feature>
<evidence type="ECO:0000313" key="9">
    <source>
        <dbReference type="EMBL" id="EET59883.1"/>
    </source>
</evidence>
<keyword evidence="7 8" id="KW-0472">Membrane</keyword>
<dbReference type="GO" id="GO:0005886">
    <property type="term" value="C:plasma membrane"/>
    <property type="evidence" value="ECO:0007669"/>
    <property type="project" value="UniProtKB-SubCell"/>
</dbReference>
<feature type="transmembrane region" description="Helical" evidence="8">
    <location>
        <begin position="247"/>
        <end position="263"/>
    </location>
</feature>
<evidence type="ECO:0000313" key="10">
    <source>
        <dbReference type="Proteomes" id="UP000005561"/>
    </source>
</evidence>
<dbReference type="Proteomes" id="UP000005561">
    <property type="component" value="Unassembled WGS sequence"/>
</dbReference>
<dbReference type="EMBL" id="ACCL02000014">
    <property type="protein sequence ID" value="EET59883.1"/>
    <property type="molecule type" value="Genomic_DNA"/>
</dbReference>
<gene>
    <name evidence="9" type="ORF">BRYFOR_08006</name>
</gene>
<feature type="transmembrane region" description="Helical" evidence="8">
    <location>
        <begin position="270"/>
        <end position="288"/>
    </location>
</feature>
<feature type="transmembrane region" description="Helical" evidence="8">
    <location>
        <begin position="132"/>
        <end position="152"/>
    </location>
</feature>
<dbReference type="GO" id="GO:0022857">
    <property type="term" value="F:transmembrane transporter activity"/>
    <property type="evidence" value="ECO:0007669"/>
    <property type="project" value="InterPro"/>
</dbReference>
<organism evidence="9 10">
    <name type="scientific">Marvinbryantia formatexigens DSM 14469</name>
    <dbReference type="NCBI Taxonomy" id="478749"/>
    <lineage>
        <taxon>Bacteria</taxon>
        <taxon>Bacillati</taxon>
        <taxon>Bacillota</taxon>
        <taxon>Clostridia</taxon>
        <taxon>Lachnospirales</taxon>
        <taxon>Lachnospiraceae</taxon>
        <taxon>Marvinbryantia</taxon>
    </lineage>
</organism>
<keyword evidence="3" id="KW-1003">Cell membrane</keyword>
<evidence type="ECO:0000256" key="7">
    <source>
        <dbReference type="ARBA" id="ARBA00023136"/>
    </source>
</evidence>
<feature type="transmembrane region" description="Helical" evidence="8">
    <location>
        <begin position="98"/>
        <end position="120"/>
    </location>
</feature>
<accession>C6LH96</accession>
<dbReference type="STRING" id="168384.SAMN05660368_00760"/>
<dbReference type="Pfam" id="PF02653">
    <property type="entry name" value="BPD_transp_2"/>
    <property type="match status" value="1"/>
</dbReference>
<evidence type="ECO:0000256" key="8">
    <source>
        <dbReference type="SAM" id="Phobius"/>
    </source>
</evidence>
<comment type="caution">
    <text evidence="9">The sequence shown here is derived from an EMBL/GenBank/DDBJ whole genome shotgun (WGS) entry which is preliminary data.</text>
</comment>
<keyword evidence="4" id="KW-0997">Cell inner membrane</keyword>
<protein>
    <submittedName>
        <fullName evidence="9">Branched-chain amino acid ABC transporter, permease protein</fullName>
    </submittedName>
</protein>
<dbReference type="PANTHER" id="PTHR32196:SF21">
    <property type="entry name" value="ABC TRANSPORTER PERMEASE PROTEIN YPHD-RELATED"/>
    <property type="match status" value="1"/>
</dbReference>
<feature type="transmembrane region" description="Helical" evidence="8">
    <location>
        <begin position="52"/>
        <end position="71"/>
    </location>
</feature>
<keyword evidence="2" id="KW-0813">Transport</keyword>
<keyword evidence="6 8" id="KW-1133">Transmembrane helix</keyword>
<dbReference type="PANTHER" id="PTHR32196">
    <property type="entry name" value="ABC TRANSPORTER PERMEASE PROTEIN YPHD-RELATED-RELATED"/>
    <property type="match status" value="1"/>
</dbReference>
<dbReference type="InterPro" id="IPR001851">
    <property type="entry name" value="ABC_transp_permease"/>
</dbReference>
<feature type="transmembrane region" description="Helical" evidence="8">
    <location>
        <begin position="212"/>
        <end position="235"/>
    </location>
</feature>
<dbReference type="AlphaFoldDB" id="C6LH96"/>
<evidence type="ECO:0000256" key="3">
    <source>
        <dbReference type="ARBA" id="ARBA00022475"/>
    </source>
</evidence>
<comment type="subcellular location">
    <subcellularLocation>
        <location evidence="1">Cell membrane</location>
        <topology evidence="1">Multi-pass membrane protein</topology>
    </subcellularLocation>
</comment>
<feature type="transmembrane region" description="Helical" evidence="8">
    <location>
        <begin position="294"/>
        <end position="313"/>
    </location>
</feature>
<evidence type="ECO:0000256" key="6">
    <source>
        <dbReference type="ARBA" id="ARBA00022989"/>
    </source>
</evidence>
<keyword evidence="10" id="KW-1185">Reference proteome</keyword>
<reference evidence="9" key="1">
    <citation type="submission" date="2009-07" db="EMBL/GenBank/DDBJ databases">
        <authorList>
            <person name="Weinstock G."/>
            <person name="Sodergren E."/>
            <person name="Clifton S."/>
            <person name="Fulton L."/>
            <person name="Fulton B."/>
            <person name="Courtney L."/>
            <person name="Fronick C."/>
            <person name="Harrison M."/>
            <person name="Strong C."/>
            <person name="Farmer C."/>
            <person name="Delahaunty K."/>
            <person name="Markovic C."/>
            <person name="Hall O."/>
            <person name="Minx P."/>
            <person name="Tomlinson C."/>
            <person name="Mitreva M."/>
            <person name="Nelson J."/>
            <person name="Hou S."/>
            <person name="Wollam A."/>
            <person name="Pepin K.H."/>
            <person name="Johnson M."/>
            <person name="Bhonagiri V."/>
            <person name="Nash W.E."/>
            <person name="Warren W."/>
            <person name="Chinwalla A."/>
            <person name="Mardis E.R."/>
            <person name="Wilson R.K."/>
        </authorList>
    </citation>
    <scope>NUCLEOTIDE SEQUENCE [LARGE SCALE GENOMIC DNA]</scope>
    <source>
        <strain evidence="9">DSM 14469</strain>
    </source>
</reference>
<feature type="transmembrane region" description="Helical" evidence="8">
    <location>
        <begin position="20"/>
        <end position="40"/>
    </location>
</feature>
<keyword evidence="5 8" id="KW-0812">Transmembrane</keyword>
<name>C6LH96_9FIRM</name>
<dbReference type="CDD" id="cd06579">
    <property type="entry name" value="TM_PBP1_transp_AraH_like"/>
    <property type="match status" value="1"/>
</dbReference>
<proteinExistence type="predicted"/>
<evidence type="ECO:0000256" key="4">
    <source>
        <dbReference type="ARBA" id="ARBA00022519"/>
    </source>
</evidence>
<sequence length="326" mass="34066">MIMKNQKKDFFGIFFESGLYRIGILAVMCLVLALVSDNFFKVSNFMNILRQSSVLLVLAACATGCILTHGIDNSIGGVMSLCGCACGWFLNNDFSVPAAIILTILVGILFGAINGFLVGVVRIPPFVSTYGVSYIANGLALILMGSDIFSGFPKSFRSLASGNIFGFPVIMIIALGVTLLMYLCFQRSNFGKQVYCVGANYTTAKYSGINTLLTLFIVYILSGCGAAIGGILQVARQSAAQAGMGDTFQMTAIAAIVIGGTSMSGGEGSVFGAIIGALILTLIVNAMNLLGVPALAQSIVTGAIIVLAVLLDVQLKRIQAARSAAV</sequence>